<keyword evidence="3" id="KW-1185">Reference proteome</keyword>
<sequence length="217" mass="21105">MSQTETSKTQVSRRTLAKGAAWSVPVIATAAAAPAASASVVPGQSAVSDLAYTCNAVAHTSFGDVPQGPFAWTADITATTPTSVAPGDSIPAPTITANVTTDTSSADTLRQLGVTRVTGTSAASYAVAGDVVGAGARTGSLSVPPTDVPASGPIVTVASGPGVEETAGSGTGAITSTVGNFTVELTTTGGTIVQGLSVTCTLDTGQAADLVPSIQVK</sequence>
<evidence type="ECO:0000313" key="2">
    <source>
        <dbReference type="EMBL" id="GGB44936.1"/>
    </source>
</evidence>
<accession>A0A916TIF2</accession>
<dbReference type="RefSeq" id="WP_188838850.1">
    <property type="nucleotide sequence ID" value="NZ_BMHI01000007.1"/>
</dbReference>
<dbReference type="AlphaFoldDB" id="A0A916TIF2"/>
<dbReference type="Pfam" id="PF20611">
    <property type="entry name" value="DUF6801"/>
    <property type="match status" value="1"/>
</dbReference>
<gene>
    <name evidence="2" type="ORF">GCM10011492_40050</name>
</gene>
<dbReference type="EMBL" id="BMHI01000007">
    <property type="protein sequence ID" value="GGB44936.1"/>
    <property type="molecule type" value="Genomic_DNA"/>
</dbReference>
<evidence type="ECO:0000313" key="3">
    <source>
        <dbReference type="Proteomes" id="UP000636793"/>
    </source>
</evidence>
<dbReference type="PROSITE" id="PS51318">
    <property type="entry name" value="TAT"/>
    <property type="match status" value="1"/>
</dbReference>
<reference evidence="2" key="2">
    <citation type="submission" date="2020-09" db="EMBL/GenBank/DDBJ databases">
        <authorList>
            <person name="Sun Q."/>
            <person name="Zhou Y."/>
        </authorList>
    </citation>
    <scope>NUCLEOTIDE SEQUENCE</scope>
    <source>
        <strain evidence="2">CGMCC 1.15085</strain>
    </source>
</reference>
<protein>
    <recommendedName>
        <fullName evidence="1">DUF6801 domain-containing protein</fullName>
    </recommendedName>
</protein>
<evidence type="ECO:0000259" key="1">
    <source>
        <dbReference type="Pfam" id="PF20611"/>
    </source>
</evidence>
<dbReference type="InterPro" id="IPR046542">
    <property type="entry name" value="DUF6801"/>
</dbReference>
<dbReference type="InterPro" id="IPR006311">
    <property type="entry name" value="TAT_signal"/>
</dbReference>
<comment type="caution">
    <text evidence="2">The sequence shown here is derived from an EMBL/GenBank/DDBJ whole genome shotgun (WGS) entry which is preliminary data.</text>
</comment>
<proteinExistence type="predicted"/>
<reference evidence="2" key="1">
    <citation type="journal article" date="2014" name="Int. J. Syst. Evol. Microbiol.">
        <title>Complete genome sequence of Corynebacterium casei LMG S-19264T (=DSM 44701T), isolated from a smear-ripened cheese.</title>
        <authorList>
            <consortium name="US DOE Joint Genome Institute (JGI-PGF)"/>
            <person name="Walter F."/>
            <person name="Albersmeier A."/>
            <person name="Kalinowski J."/>
            <person name="Ruckert C."/>
        </authorList>
    </citation>
    <scope>NUCLEOTIDE SEQUENCE</scope>
    <source>
        <strain evidence="2">CGMCC 1.15085</strain>
    </source>
</reference>
<feature type="domain" description="DUF6801" evidence="1">
    <location>
        <begin position="52"/>
        <end position="210"/>
    </location>
</feature>
<organism evidence="2 3">
    <name type="scientific">Flexivirga endophytica</name>
    <dbReference type="NCBI Taxonomy" id="1849103"/>
    <lineage>
        <taxon>Bacteria</taxon>
        <taxon>Bacillati</taxon>
        <taxon>Actinomycetota</taxon>
        <taxon>Actinomycetes</taxon>
        <taxon>Micrococcales</taxon>
        <taxon>Dermacoccaceae</taxon>
        <taxon>Flexivirga</taxon>
    </lineage>
</organism>
<dbReference type="Proteomes" id="UP000636793">
    <property type="component" value="Unassembled WGS sequence"/>
</dbReference>
<name>A0A916TIF2_9MICO</name>